<organism evidence="1 2">
    <name type="scientific">Rhizobium aquaticum</name>
    <dbReference type="NCBI Taxonomy" id="1549636"/>
    <lineage>
        <taxon>Bacteria</taxon>
        <taxon>Pseudomonadati</taxon>
        <taxon>Pseudomonadota</taxon>
        <taxon>Alphaproteobacteria</taxon>
        <taxon>Hyphomicrobiales</taxon>
        <taxon>Rhizobiaceae</taxon>
        <taxon>Rhizobium/Agrobacterium group</taxon>
        <taxon>Rhizobium</taxon>
    </lineage>
</organism>
<keyword evidence="2" id="KW-1185">Reference proteome</keyword>
<name>A0ABV2J4Y1_9HYPH</name>
<comment type="caution">
    <text evidence="1">The sequence shown here is derived from an EMBL/GenBank/DDBJ whole genome shotgun (WGS) entry which is preliminary data.</text>
</comment>
<evidence type="ECO:0000313" key="2">
    <source>
        <dbReference type="Proteomes" id="UP001549047"/>
    </source>
</evidence>
<evidence type="ECO:0000313" key="1">
    <source>
        <dbReference type="EMBL" id="MET3615035.1"/>
    </source>
</evidence>
<dbReference type="Proteomes" id="UP001549047">
    <property type="component" value="Unassembled WGS sequence"/>
</dbReference>
<protein>
    <submittedName>
        <fullName evidence="1">Uncharacterized protein</fullName>
    </submittedName>
</protein>
<proteinExistence type="predicted"/>
<dbReference type="EMBL" id="JBEPMB010000005">
    <property type="protein sequence ID" value="MET3615035.1"/>
    <property type="molecule type" value="Genomic_DNA"/>
</dbReference>
<dbReference type="RefSeq" id="WP_354557519.1">
    <property type="nucleotide sequence ID" value="NZ_JBEPMB010000005.1"/>
</dbReference>
<reference evidence="1 2" key="1">
    <citation type="submission" date="2024-06" db="EMBL/GenBank/DDBJ databases">
        <title>Genomic Encyclopedia of Type Strains, Phase IV (KMG-IV): sequencing the most valuable type-strain genomes for metagenomic binning, comparative biology and taxonomic classification.</title>
        <authorList>
            <person name="Goeker M."/>
        </authorList>
    </citation>
    <scope>NUCLEOTIDE SEQUENCE [LARGE SCALE GENOMIC DNA]</scope>
    <source>
        <strain evidence="1 2">DSM 29780</strain>
    </source>
</reference>
<accession>A0ABV2J4Y1</accession>
<gene>
    <name evidence="1" type="ORF">ABID16_003378</name>
</gene>
<sequence>MSTTTALRYSGYFSPSELSDIEKVVKDVCLDVDDHDGSHSSQIAGQAIKMYQNGVNDLSVMRNRLRLISQVKRPL</sequence>